<name>A0A3M8CY25_9BACL</name>
<evidence type="ECO:0000259" key="1">
    <source>
        <dbReference type="Pfam" id="PF00733"/>
    </source>
</evidence>
<reference evidence="2 3" key="1">
    <citation type="submission" date="2018-10" db="EMBL/GenBank/DDBJ databases">
        <title>Phylogenomics of Brevibacillus.</title>
        <authorList>
            <person name="Dunlap C."/>
        </authorList>
    </citation>
    <scope>NUCLEOTIDE SEQUENCE [LARGE SCALE GENOMIC DNA]</scope>
    <source>
        <strain evidence="2 3">JCM 15774</strain>
    </source>
</reference>
<dbReference type="InterPro" id="IPR014729">
    <property type="entry name" value="Rossmann-like_a/b/a_fold"/>
</dbReference>
<dbReference type="InterPro" id="IPR001962">
    <property type="entry name" value="Asn_synthase"/>
</dbReference>
<dbReference type="EMBL" id="RHHU01000017">
    <property type="protein sequence ID" value="RNB80593.1"/>
    <property type="molecule type" value="Genomic_DNA"/>
</dbReference>
<feature type="domain" description="Asparagine synthetase" evidence="1">
    <location>
        <begin position="238"/>
        <end position="473"/>
    </location>
</feature>
<gene>
    <name evidence="2" type="ORF">EDM59_25035</name>
</gene>
<organism evidence="2 3">
    <name type="scientific">Brevibacillus nitrificans</name>
    <dbReference type="NCBI Taxonomy" id="651560"/>
    <lineage>
        <taxon>Bacteria</taxon>
        <taxon>Bacillati</taxon>
        <taxon>Bacillota</taxon>
        <taxon>Bacilli</taxon>
        <taxon>Bacillales</taxon>
        <taxon>Paenibacillaceae</taxon>
        <taxon>Brevibacillus</taxon>
    </lineage>
</organism>
<evidence type="ECO:0000313" key="2">
    <source>
        <dbReference type="EMBL" id="RNB80593.1"/>
    </source>
</evidence>
<dbReference type="Pfam" id="PF00733">
    <property type="entry name" value="Asn_synthase"/>
    <property type="match status" value="1"/>
</dbReference>
<dbReference type="Proteomes" id="UP000269573">
    <property type="component" value="Unassembled WGS sequence"/>
</dbReference>
<protein>
    <submittedName>
        <fullName evidence="2">Asparagine synthetase B family protein</fullName>
    </submittedName>
</protein>
<evidence type="ECO:0000313" key="3">
    <source>
        <dbReference type="Proteomes" id="UP000269573"/>
    </source>
</evidence>
<dbReference type="AlphaFoldDB" id="A0A3M8CY25"/>
<proteinExistence type="predicted"/>
<dbReference type="Gene3D" id="3.40.50.620">
    <property type="entry name" value="HUPs"/>
    <property type="match status" value="1"/>
</dbReference>
<comment type="caution">
    <text evidence="2">The sequence shown here is derived from an EMBL/GenBank/DDBJ whole genome shotgun (WGS) entry which is preliminary data.</text>
</comment>
<accession>A0A3M8CY25</accession>
<sequence length="605" mass="70149">MRRFNCKTFTTPISVISYPYLFSWSSFILPKNSVMARREKKRKKQLEEWHLLLTREGISTDVSGFHRWENDKAVIYWKGFVYVQGMLAGLPSVRHFATFFTEATLDQDVLHLKGSYMMIVKLKPLHRYYCFVDSSGCHDAFYTEDAISSSFLTLAAHKNLTIASMNKLAIIEFLNFGHLFENKTFFDSIRKIDSSELLLFDRRHVKVKRKKLAPIYDESQPVMDFHDFFQQLSRSLRNQKVSVDLSGGIDSRLISVLLHYYGVEFETTISGREGISDVDIPKEVADLFGVSLHVTTPLVHNLEEDVDELFRISDGLHDCLRHYRTLQHNRNRLQRGMSMAITGVGGELFKDFFWLQDFPFYSMKKANLSRLFHSRFLPISCGLHYFHDAYVPLAQSLSERILVELAPYVRETNTKTYDNIYYHYRMKSIAGKYLTAANHVLPTYAPLLDEDLVRYGFQLERRERMFNRFHRKIITTLNPAVSKIRTSEGGISVSTQRLEVAKDVRKYAVSYSKRLMKLLGRKVLKKSYSSDSPEHPELFTTIRQLGHTQESVKLLKELQILHPDLTIDQIHNQHLGNLISLATLIFYLDNKKAESNGHQMSTSGS</sequence>
<dbReference type="SUPFAM" id="SSF52402">
    <property type="entry name" value="Adenine nucleotide alpha hydrolases-like"/>
    <property type="match status" value="1"/>
</dbReference>
<keyword evidence="3" id="KW-1185">Reference proteome</keyword>
<dbReference type="GO" id="GO:0004066">
    <property type="term" value="F:asparagine synthase (glutamine-hydrolyzing) activity"/>
    <property type="evidence" value="ECO:0007669"/>
    <property type="project" value="InterPro"/>
</dbReference>
<dbReference type="GO" id="GO:0006529">
    <property type="term" value="P:asparagine biosynthetic process"/>
    <property type="evidence" value="ECO:0007669"/>
    <property type="project" value="InterPro"/>
</dbReference>